<keyword evidence="9" id="KW-1185">Reference proteome</keyword>
<keyword evidence="6" id="KW-0812">Transmembrane</keyword>
<evidence type="ECO:0000256" key="1">
    <source>
        <dbReference type="ARBA" id="ARBA00022669"/>
    </source>
</evidence>
<evidence type="ECO:0000313" key="9">
    <source>
        <dbReference type="Proteomes" id="UP001162164"/>
    </source>
</evidence>
<feature type="domain" description="Chitin-binding type-2" evidence="7">
    <location>
        <begin position="136"/>
        <end position="195"/>
    </location>
</feature>
<dbReference type="PANTHER" id="PTHR23301:SF0">
    <property type="entry name" value="CHITIN-BINDING TYPE-2 DOMAIN-CONTAINING PROTEIN-RELATED"/>
    <property type="match status" value="1"/>
</dbReference>
<dbReference type="PROSITE" id="PS50940">
    <property type="entry name" value="CHIT_BIND_II"/>
    <property type="match status" value="1"/>
</dbReference>
<organism evidence="8 9">
    <name type="scientific">Molorchus minor</name>
    <dbReference type="NCBI Taxonomy" id="1323400"/>
    <lineage>
        <taxon>Eukaryota</taxon>
        <taxon>Metazoa</taxon>
        <taxon>Ecdysozoa</taxon>
        <taxon>Arthropoda</taxon>
        <taxon>Hexapoda</taxon>
        <taxon>Insecta</taxon>
        <taxon>Pterygota</taxon>
        <taxon>Neoptera</taxon>
        <taxon>Endopterygota</taxon>
        <taxon>Coleoptera</taxon>
        <taxon>Polyphaga</taxon>
        <taxon>Cucujiformia</taxon>
        <taxon>Chrysomeloidea</taxon>
        <taxon>Cerambycidae</taxon>
        <taxon>Lamiinae</taxon>
        <taxon>Monochamini</taxon>
        <taxon>Molorchus</taxon>
    </lineage>
</organism>
<proteinExistence type="predicted"/>
<dbReference type="Proteomes" id="UP001162164">
    <property type="component" value="Unassembled WGS sequence"/>
</dbReference>
<dbReference type="PANTHER" id="PTHR23301">
    <property type="entry name" value="CHITIN BINDING PERITROPHIN-A"/>
    <property type="match status" value="1"/>
</dbReference>
<reference evidence="8" key="1">
    <citation type="journal article" date="2023" name="Insect Mol. Biol.">
        <title>Genome sequencing provides insights into the evolution of gene families encoding plant cell wall-degrading enzymes in longhorned beetles.</title>
        <authorList>
            <person name="Shin N.R."/>
            <person name="Okamura Y."/>
            <person name="Kirsch R."/>
            <person name="Pauchet Y."/>
        </authorList>
    </citation>
    <scope>NUCLEOTIDE SEQUENCE</scope>
    <source>
        <strain evidence="8">MMC_N1</strain>
    </source>
</reference>
<keyword evidence="6" id="KW-0472">Membrane</keyword>
<dbReference type="SMART" id="SM00494">
    <property type="entry name" value="ChtBD2"/>
    <property type="match status" value="1"/>
</dbReference>
<dbReference type="InterPro" id="IPR002557">
    <property type="entry name" value="Chitin-bd_dom"/>
</dbReference>
<keyword evidence="2" id="KW-0732">Signal</keyword>
<evidence type="ECO:0000256" key="5">
    <source>
        <dbReference type="ARBA" id="ARBA00023180"/>
    </source>
</evidence>
<evidence type="ECO:0000256" key="6">
    <source>
        <dbReference type="SAM" id="Phobius"/>
    </source>
</evidence>
<dbReference type="Gene3D" id="2.170.140.10">
    <property type="entry name" value="Chitin binding domain"/>
    <property type="match status" value="1"/>
</dbReference>
<sequence length="407" mass="45170">MSRKQIKVVVGLLTGHCALKGHLHRMGLYNGDLKCRLCNRETEAAQHILCYCETLDRKRQDIYGQPKLSPEDYITQPTGKLYKLYLSILSRLLPQIFVMILYFKAVIALGTIVVVSLYHYSSYKSFSVDSEDEISKLTCPEEDQATEVYYRHENDCSKFYRCIDGIAELFSCPGGLHYDSALHKCDTPEKAMCQIWVLEEGIIKEELVIAKTISITTAGIYFHTNDYTTSFTDATSTVDPTSTITSSITDYTSSTIGYTTTFTDTTSTIEPTSSTASPTTDYTSSTTGYTTTFTDTTSTVEPTSETTYTTSDYTSSTNDYTTSFTDATSTIDPTSTITSSITDYTSSTIDYITTFADITSTIEPTSIISSKKQPPTTPPTPNPQYILQVQVPLDTPIVPPTYIQLQV</sequence>
<dbReference type="Pfam" id="PF01607">
    <property type="entry name" value="CBM_14"/>
    <property type="match status" value="1"/>
</dbReference>
<name>A0ABQ9JA11_9CUCU</name>
<keyword evidence="5" id="KW-0325">Glycoprotein</keyword>
<feature type="transmembrane region" description="Helical" evidence="6">
    <location>
        <begin position="96"/>
        <end position="120"/>
    </location>
</feature>
<evidence type="ECO:0000259" key="7">
    <source>
        <dbReference type="PROSITE" id="PS50940"/>
    </source>
</evidence>
<keyword evidence="3" id="KW-0677">Repeat</keyword>
<comment type="caution">
    <text evidence="8">The sequence shown here is derived from an EMBL/GenBank/DDBJ whole genome shotgun (WGS) entry which is preliminary data.</text>
</comment>
<dbReference type="SUPFAM" id="SSF57625">
    <property type="entry name" value="Invertebrate chitin-binding proteins"/>
    <property type="match status" value="1"/>
</dbReference>
<dbReference type="InterPro" id="IPR036508">
    <property type="entry name" value="Chitin-bd_dom_sf"/>
</dbReference>
<evidence type="ECO:0000256" key="4">
    <source>
        <dbReference type="ARBA" id="ARBA00023157"/>
    </source>
</evidence>
<evidence type="ECO:0000256" key="2">
    <source>
        <dbReference type="ARBA" id="ARBA00022729"/>
    </source>
</evidence>
<accession>A0ABQ9JA11</accession>
<keyword evidence="1" id="KW-0147">Chitin-binding</keyword>
<protein>
    <recommendedName>
        <fullName evidence="7">Chitin-binding type-2 domain-containing protein</fullName>
    </recommendedName>
</protein>
<keyword evidence="4" id="KW-1015">Disulfide bond</keyword>
<dbReference type="InterPro" id="IPR051940">
    <property type="entry name" value="Chitin_bind-dev_reg"/>
</dbReference>
<evidence type="ECO:0000256" key="3">
    <source>
        <dbReference type="ARBA" id="ARBA00022737"/>
    </source>
</evidence>
<evidence type="ECO:0000313" key="8">
    <source>
        <dbReference type="EMBL" id="KAJ8974775.1"/>
    </source>
</evidence>
<keyword evidence="6" id="KW-1133">Transmembrane helix</keyword>
<dbReference type="EMBL" id="JAPWTJ010000932">
    <property type="protein sequence ID" value="KAJ8974775.1"/>
    <property type="molecule type" value="Genomic_DNA"/>
</dbReference>
<gene>
    <name evidence="8" type="ORF">NQ317_002489</name>
</gene>